<dbReference type="AlphaFoldDB" id="A0A9D1AFQ6"/>
<organism evidence="4 5">
    <name type="scientific">Candidatus Coproplasma stercoripullorum</name>
    <dbReference type="NCBI Taxonomy" id="2840751"/>
    <lineage>
        <taxon>Bacteria</taxon>
        <taxon>Bacillati</taxon>
        <taxon>Bacillota</taxon>
        <taxon>Clostridia</taxon>
        <taxon>Eubacteriales</taxon>
        <taxon>Candidatus Coproplasma</taxon>
    </lineage>
</organism>
<proteinExistence type="predicted"/>
<dbReference type="PROSITE" id="PS51257">
    <property type="entry name" value="PROKAR_LIPOPROTEIN"/>
    <property type="match status" value="1"/>
</dbReference>
<dbReference type="SUPFAM" id="SSF53474">
    <property type="entry name" value="alpha/beta-Hydrolases"/>
    <property type="match status" value="1"/>
</dbReference>
<evidence type="ECO:0000256" key="1">
    <source>
        <dbReference type="ARBA" id="ARBA00022801"/>
    </source>
</evidence>
<protein>
    <submittedName>
        <fullName evidence="4">Alpha/beta hydrolase</fullName>
    </submittedName>
</protein>
<dbReference type="Proteomes" id="UP000824179">
    <property type="component" value="Unassembled WGS sequence"/>
</dbReference>
<evidence type="ECO:0000259" key="3">
    <source>
        <dbReference type="Pfam" id="PF00326"/>
    </source>
</evidence>
<reference evidence="4" key="2">
    <citation type="journal article" date="2021" name="PeerJ">
        <title>Extensive microbial diversity within the chicken gut microbiome revealed by metagenomics and culture.</title>
        <authorList>
            <person name="Gilroy R."/>
            <person name="Ravi A."/>
            <person name="Getino M."/>
            <person name="Pursley I."/>
            <person name="Horton D.L."/>
            <person name="Alikhan N.F."/>
            <person name="Baker D."/>
            <person name="Gharbi K."/>
            <person name="Hall N."/>
            <person name="Watson M."/>
            <person name="Adriaenssens E.M."/>
            <person name="Foster-Nyarko E."/>
            <person name="Jarju S."/>
            <person name="Secka A."/>
            <person name="Antonio M."/>
            <person name="Oren A."/>
            <person name="Chaudhuri R.R."/>
            <person name="La Ragione R."/>
            <person name="Hildebrand F."/>
            <person name="Pallen M.J."/>
        </authorList>
    </citation>
    <scope>NUCLEOTIDE SEQUENCE</scope>
    <source>
        <strain evidence="4">ChiW25-3613</strain>
    </source>
</reference>
<keyword evidence="1 4" id="KW-0378">Hydrolase</keyword>
<evidence type="ECO:0000313" key="4">
    <source>
        <dbReference type="EMBL" id="HIR39478.1"/>
    </source>
</evidence>
<dbReference type="Gene3D" id="3.40.50.1820">
    <property type="entry name" value="alpha/beta hydrolase"/>
    <property type="match status" value="1"/>
</dbReference>
<dbReference type="GO" id="GO:0052689">
    <property type="term" value="F:carboxylic ester hydrolase activity"/>
    <property type="evidence" value="ECO:0007669"/>
    <property type="project" value="UniProtKB-ARBA"/>
</dbReference>
<dbReference type="GO" id="GO:0006508">
    <property type="term" value="P:proteolysis"/>
    <property type="evidence" value="ECO:0007669"/>
    <property type="project" value="InterPro"/>
</dbReference>
<dbReference type="InterPro" id="IPR001375">
    <property type="entry name" value="Peptidase_S9_cat"/>
</dbReference>
<dbReference type="EMBL" id="DVHB01000065">
    <property type="protein sequence ID" value="HIR39478.1"/>
    <property type="molecule type" value="Genomic_DNA"/>
</dbReference>
<dbReference type="InterPro" id="IPR029058">
    <property type="entry name" value="AB_hydrolase_fold"/>
</dbReference>
<accession>A0A9D1AFQ6</accession>
<evidence type="ECO:0000313" key="5">
    <source>
        <dbReference type="Proteomes" id="UP000824179"/>
    </source>
</evidence>
<dbReference type="Pfam" id="PF00326">
    <property type="entry name" value="Peptidase_S9"/>
    <property type="match status" value="1"/>
</dbReference>
<dbReference type="InterPro" id="IPR050261">
    <property type="entry name" value="FrsA_esterase"/>
</dbReference>
<dbReference type="PANTHER" id="PTHR22946:SF9">
    <property type="entry name" value="POLYKETIDE TRANSFERASE AF380"/>
    <property type="match status" value="1"/>
</dbReference>
<keyword evidence="2" id="KW-0732">Signal</keyword>
<reference evidence="4" key="1">
    <citation type="submission" date="2020-10" db="EMBL/GenBank/DDBJ databases">
        <authorList>
            <person name="Gilroy R."/>
        </authorList>
    </citation>
    <scope>NUCLEOTIDE SEQUENCE</scope>
    <source>
        <strain evidence="4">ChiW25-3613</strain>
    </source>
</reference>
<comment type="caution">
    <text evidence="4">The sequence shown here is derived from an EMBL/GenBank/DDBJ whole genome shotgun (WGS) entry which is preliminary data.</text>
</comment>
<evidence type="ECO:0000256" key="2">
    <source>
        <dbReference type="SAM" id="SignalP"/>
    </source>
</evidence>
<feature type="chain" id="PRO_5039278328" evidence="2">
    <location>
        <begin position="23"/>
        <end position="345"/>
    </location>
</feature>
<dbReference type="PANTHER" id="PTHR22946">
    <property type="entry name" value="DIENELACTONE HYDROLASE DOMAIN-CONTAINING PROTEIN-RELATED"/>
    <property type="match status" value="1"/>
</dbReference>
<feature type="domain" description="Peptidase S9 prolyl oligopeptidase catalytic" evidence="3">
    <location>
        <begin position="164"/>
        <end position="291"/>
    </location>
</feature>
<feature type="signal peptide" evidence="2">
    <location>
        <begin position="1"/>
        <end position="22"/>
    </location>
</feature>
<dbReference type="GO" id="GO:0008236">
    <property type="term" value="F:serine-type peptidase activity"/>
    <property type="evidence" value="ECO:0007669"/>
    <property type="project" value="InterPro"/>
</dbReference>
<name>A0A9D1AFQ6_9FIRM</name>
<gene>
    <name evidence="4" type="ORF">IAB90_03755</name>
</gene>
<sequence length="345" mass="38268">MSHFGRANVCLLRFFAAVSAFALLVCTAFSLTACADNKKETGGGNGGPIRPLQYREGYTTEHKGEFTTADGTVQYDFTGTVHWIKNEDTGFEIYGRIFKPADFDETKKYPIAIVCHGFNALSEDGTSRIVQNYIAEGMLCYTFDFCGGGNLVQSDGDTTDMSVESEILDLEYVVDYVQSLPYVDTDKIVLTGKSYGGLVVATEAARRPDEFAGLVLYFPAITAYKSFHEQWPDQASVDALPDDYTYTDPASKFTYGKKYYADFFALGDPLDYINDFDKDVILLQGNMDEAVSIDLQMETDKVYDEGAGQCTFVEVDGAPHNFSDANYLYVMPFVNDYLQSIGIIS</sequence>